<sequence length="1180" mass="129871">MADQMEDDEMLFGLEVKDEKSDDDTTIYDYDMVNAKLPKTEDATAKTLSLTTASVGGASGGGSDAVMSPSAMGTSTALYIDATTDEGVFDLILKEIKSAGGPRQLIHNHFPLAASRPEQLGALLEKMVPPLPTQSYLEKYPIPACFPGQENQQEPIIVQLCHFSAENWASLREPPTLHVASQLVWQFCADGFVSHDEPVMIRIKDSSLGHDGPIAFGSIGFLKGAARVTTAIAIVVCCSSLGIQVPAVLRESLQSIKCKHIRLSSRTDELFFNMKKSQRGSIRKAPSAISWVVSLRNTFAGNKSLDPAGIIKQWNGICARSDRLVGAKAMSVTNLFQLPEKCLDIILDTVSIYGWEGCPFSDESLQSKKLLPSFNHKSARTPKGSPWQTRLRNTPESCLLTFQMVASRWSGLKNMERRKPLSRTQLEEKCAVCALACAVVDELAVQIPNVEAVLQEKFLKRLQGGDAVLEMDLLGAVEAKEELWVPRENACVMGLLNELSVDKKDPSLAATDLDGAKLVLDTSAMRLVIQELEYDEQCLDAYLSKLDSYTIRLTRQKQEWIHKRMDRAKTSVNKWFDAKVISHCWPEKIDGAAAINMMQQIEDSAKKWMQQLQLRTTAFLFVTNFAAPSLLKSEIVPCVLNLVGHMMSSHAETSAGVFLSPTFIWKGTLFQEEFGLLRTLSSAGCVVDTNFQLLFDIKSKVDARDLRPLAYPGRFLGPMASSLTGEWLWASSVLQKSRRTLGEAKQVPSKNMIFMEDLSPTSLPSMTSTIHGAQKHAQIGSDAAEKLLRSAVDGVSFPSTMGLVVVDLVPNVGHCLEGFQRLGDHINTPVCYMPVYSDMSHKEWSDAFWSSEFISLFQAGQLSVPGCERLQDDPPAEHLEAPPEPPALKQCTYGKVDGTIVTLEVPDGILKKYDAMPEFKTYHDGFLVRHPPTKSFKSPAKKNTKDTAGTTTPLPTKKRPREEDISGLLVDASAVEPDGDETLVEVPVVNARAGEKLSTMPILRVTQKVGPYILNQTGHNVTLHRSAVLCGFGKTKFREAPQDESQIDNDKEIMFEVTPQTYAILDGKFATIGEHLVALDGSKPNAAKISYHKTSKNPDGAFELEKEHSVLCSIIKEDESVKLNQSQAGKFLTPPAAWLTKTTTLGWQLKQSLNGLQPQRALILMVQDVTIPAGKAFLIQ</sequence>
<gene>
    <name evidence="2" type="ORF">CCMP2556_LOCUS3212</name>
</gene>
<evidence type="ECO:0000256" key="1">
    <source>
        <dbReference type="SAM" id="MobiDB-lite"/>
    </source>
</evidence>
<dbReference type="EMBL" id="CAXAMN010001226">
    <property type="protein sequence ID" value="CAK8993367.1"/>
    <property type="molecule type" value="Genomic_DNA"/>
</dbReference>
<evidence type="ECO:0000313" key="3">
    <source>
        <dbReference type="Proteomes" id="UP001642484"/>
    </source>
</evidence>
<organism evidence="2 3">
    <name type="scientific">Durusdinium trenchii</name>
    <dbReference type="NCBI Taxonomy" id="1381693"/>
    <lineage>
        <taxon>Eukaryota</taxon>
        <taxon>Sar</taxon>
        <taxon>Alveolata</taxon>
        <taxon>Dinophyceae</taxon>
        <taxon>Suessiales</taxon>
        <taxon>Symbiodiniaceae</taxon>
        <taxon>Durusdinium</taxon>
    </lineage>
</organism>
<keyword evidence="3" id="KW-1185">Reference proteome</keyword>
<reference evidence="2 3" key="1">
    <citation type="submission" date="2024-02" db="EMBL/GenBank/DDBJ databases">
        <authorList>
            <person name="Chen Y."/>
            <person name="Shah S."/>
            <person name="Dougan E. K."/>
            <person name="Thang M."/>
            <person name="Chan C."/>
        </authorList>
    </citation>
    <scope>NUCLEOTIDE SEQUENCE [LARGE SCALE GENOMIC DNA]</scope>
</reference>
<evidence type="ECO:0000313" key="2">
    <source>
        <dbReference type="EMBL" id="CAK8993367.1"/>
    </source>
</evidence>
<comment type="caution">
    <text evidence="2">The sequence shown here is derived from an EMBL/GenBank/DDBJ whole genome shotgun (WGS) entry which is preliminary data.</text>
</comment>
<name>A0ABP0HU72_9DINO</name>
<protein>
    <submittedName>
        <fullName evidence="2">Uncharacterized protein</fullName>
    </submittedName>
</protein>
<feature type="region of interest" description="Disordered" evidence="1">
    <location>
        <begin position="932"/>
        <end position="959"/>
    </location>
</feature>
<proteinExistence type="predicted"/>
<accession>A0ABP0HU72</accession>
<dbReference type="Proteomes" id="UP001642484">
    <property type="component" value="Unassembled WGS sequence"/>
</dbReference>